<dbReference type="PROSITE" id="PS51189">
    <property type="entry name" value="FAT"/>
    <property type="match status" value="1"/>
</dbReference>
<evidence type="ECO:0000259" key="15">
    <source>
        <dbReference type="PROSITE" id="PS50290"/>
    </source>
</evidence>
<dbReference type="CDD" id="cd05171">
    <property type="entry name" value="PIKKc_ATM"/>
    <property type="match status" value="1"/>
</dbReference>
<dbReference type="PROSITE" id="PS00915">
    <property type="entry name" value="PI3_4_KINASE_1"/>
    <property type="match status" value="1"/>
</dbReference>
<comment type="caution">
    <text evidence="18">The sequence shown here is derived from an EMBL/GenBank/DDBJ whole genome shotgun (WGS) entry which is preliminary data.</text>
</comment>
<keyword evidence="8" id="KW-0418">Kinase</keyword>
<feature type="domain" description="FATC" evidence="17">
    <location>
        <begin position="2789"/>
        <end position="2821"/>
    </location>
</feature>
<gene>
    <name evidence="18" type="ORF">O3G_MSEX009399</name>
</gene>
<dbReference type="SMART" id="SM00146">
    <property type="entry name" value="PI3Kc"/>
    <property type="match status" value="1"/>
</dbReference>
<reference evidence="18" key="1">
    <citation type="journal article" date="2016" name="Insect Biochem. Mol. Biol.">
        <title>Multifaceted biological insights from a draft genome sequence of the tobacco hornworm moth, Manduca sexta.</title>
        <authorList>
            <person name="Kanost M.R."/>
            <person name="Arrese E.L."/>
            <person name="Cao X."/>
            <person name="Chen Y.R."/>
            <person name="Chellapilla S."/>
            <person name="Goldsmith M.R."/>
            <person name="Grosse-Wilde E."/>
            <person name="Heckel D.G."/>
            <person name="Herndon N."/>
            <person name="Jiang H."/>
            <person name="Papanicolaou A."/>
            <person name="Qu J."/>
            <person name="Soulages J.L."/>
            <person name="Vogel H."/>
            <person name="Walters J."/>
            <person name="Waterhouse R.M."/>
            <person name="Ahn S.J."/>
            <person name="Almeida F.C."/>
            <person name="An C."/>
            <person name="Aqrawi P."/>
            <person name="Bretschneider A."/>
            <person name="Bryant W.B."/>
            <person name="Bucks S."/>
            <person name="Chao H."/>
            <person name="Chevignon G."/>
            <person name="Christen J.M."/>
            <person name="Clarke D.F."/>
            <person name="Dittmer N.T."/>
            <person name="Ferguson L.C.F."/>
            <person name="Garavelou S."/>
            <person name="Gordon K.H.J."/>
            <person name="Gunaratna R.T."/>
            <person name="Han Y."/>
            <person name="Hauser F."/>
            <person name="He Y."/>
            <person name="Heidel-Fischer H."/>
            <person name="Hirsh A."/>
            <person name="Hu Y."/>
            <person name="Jiang H."/>
            <person name="Kalra D."/>
            <person name="Klinner C."/>
            <person name="Konig C."/>
            <person name="Kovar C."/>
            <person name="Kroll A.R."/>
            <person name="Kuwar S.S."/>
            <person name="Lee S.L."/>
            <person name="Lehman R."/>
            <person name="Li K."/>
            <person name="Li Z."/>
            <person name="Liang H."/>
            <person name="Lovelace S."/>
            <person name="Lu Z."/>
            <person name="Mansfield J.H."/>
            <person name="McCulloch K.J."/>
            <person name="Mathew T."/>
            <person name="Morton B."/>
            <person name="Muzny D.M."/>
            <person name="Neunemann D."/>
            <person name="Ongeri F."/>
            <person name="Pauchet Y."/>
            <person name="Pu L.L."/>
            <person name="Pyrousis I."/>
            <person name="Rao X.J."/>
            <person name="Redding A."/>
            <person name="Roesel C."/>
            <person name="Sanchez-Gracia A."/>
            <person name="Schaack S."/>
            <person name="Shukla A."/>
            <person name="Tetreau G."/>
            <person name="Wang Y."/>
            <person name="Xiong G.H."/>
            <person name="Traut W."/>
            <person name="Walsh T.K."/>
            <person name="Worley K.C."/>
            <person name="Wu D."/>
            <person name="Wu W."/>
            <person name="Wu Y.Q."/>
            <person name="Zhang X."/>
            <person name="Zou Z."/>
            <person name="Zucker H."/>
            <person name="Briscoe A.D."/>
            <person name="Burmester T."/>
            <person name="Clem R.J."/>
            <person name="Feyereisen R."/>
            <person name="Grimmelikhuijzen C.J.P."/>
            <person name="Hamodrakas S.J."/>
            <person name="Hansson B.S."/>
            <person name="Huguet E."/>
            <person name="Jermiin L.S."/>
            <person name="Lan Q."/>
            <person name="Lehman H.K."/>
            <person name="Lorenzen M."/>
            <person name="Merzendorfer H."/>
            <person name="Michalopoulos I."/>
            <person name="Morton D.B."/>
            <person name="Muthukrishnan S."/>
            <person name="Oakeshott J.G."/>
            <person name="Palmer W."/>
            <person name="Park Y."/>
            <person name="Passarelli A.L."/>
            <person name="Rozas J."/>
            <person name="Schwartz L.M."/>
            <person name="Smith W."/>
            <person name="Southgate A."/>
            <person name="Vilcinskas A."/>
            <person name="Vogt R."/>
            <person name="Wang P."/>
            <person name="Werren J."/>
            <person name="Yu X.Q."/>
            <person name="Zhou J.J."/>
            <person name="Brown S.J."/>
            <person name="Scherer S.E."/>
            <person name="Richards S."/>
            <person name="Blissard G.W."/>
        </authorList>
    </citation>
    <scope>NUCLEOTIDE SEQUENCE</scope>
</reference>
<dbReference type="PANTHER" id="PTHR37079">
    <property type="entry name" value="SERINE/THREONINE-PROTEIN KINASE ATM"/>
    <property type="match status" value="1"/>
</dbReference>
<comment type="catalytic activity">
    <reaction evidence="12">
        <text>L-threonyl-[protein] + ATP = O-phospho-L-threonyl-[protein] + ADP + H(+)</text>
        <dbReference type="Rhea" id="RHEA:46608"/>
        <dbReference type="Rhea" id="RHEA-COMP:11060"/>
        <dbReference type="Rhea" id="RHEA-COMP:11605"/>
        <dbReference type="ChEBI" id="CHEBI:15378"/>
        <dbReference type="ChEBI" id="CHEBI:30013"/>
        <dbReference type="ChEBI" id="CHEBI:30616"/>
        <dbReference type="ChEBI" id="CHEBI:61977"/>
        <dbReference type="ChEBI" id="CHEBI:456216"/>
        <dbReference type="EC" id="2.7.11.1"/>
    </reaction>
</comment>
<comment type="subcellular location">
    <subcellularLocation>
        <location evidence="1">Nucleus</location>
    </subcellularLocation>
</comment>
<comment type="catalytic activity">
    <reaction evidence="13">
        <text>L-seryl-[protein] + ATP = O-phospho-L-seryl-[protein] + ADP + H(+)</text>
        <dbReference type="Rhea" id="RHEA:17989"/>
        <dbReference type="Rhea" id="RHEA-COMP:9863"/>
        <dbReference type="Rhea" id="RHEA-COMP:11604"/>
        <dbReference type="ChEBI" id="CHEBI:15378"/>
        <dbReference type="ChEBI" id="CHEBI:29999"/>
        <dbReference type="ChEBI" id="CHEBI:30616"/>
        <dbReference type="ChEBI" id="CHEBI:83421"/>
        <dbReference type="ChEBI" id="CHEBI:456216"/>
        <dbReference type="EC" id="2.7.11.1"/>
    </reaction>
</comment>
<dbReference type="InterPro" id="IPR003152">
    <property type="entry name" value="FATC_dom"/>
</dbReference>
<sequence>MALEVSLKEICDGLKSNRITDRKKNAEALKEYLLRNAVPMLLTENTFKKNGYTWTQLFVDINDYILKETEKYDTSKTFDTVTGPLCTSLLHLCVAGSNKGGAYVKCNTVIEACLYILKDKRLLKAIGDAYLILLYKHILPHDYYLGYIAPSTWEEILDISLSVCKHNYSKLDDYTKLRLLLLIVKSGSNNCQIIIYLRNSLSTFENCFLKLSYDKKVQEVIVEIIILLLETLSTECRLTMCRFTEKMLSCVLKFYDQNMDQNKKVSLFKLLHGTVILHHPLGRIQTEEGSLAHDWEIWNRRLNGILEIICLEVTYLQKFHKQNNNSSKDSSYFYSLAASVYYQIFNQLRAQTNEAEESFSKRQKTTHNKTRTFVDLIEEFKLNHNPWIGVIQMLVKNQGQCITFEEYLMLLNVLDTLALNSKTGSTWDIFGELTCSVLEKLMSNNLFKKEDHVNVVTSLWDSCVRNSTCLNAGHKSLHKIMQCLLLLDAVTYQTAETLIKLYVEKSMPVSDSSVKTLSMLMYKFFNKCSNLEFRINCFVWFSQDIKAINPESTVELILRVLANENISNVPECQQTNDINLTYKTLFNSIEKCILFSEFEYEIPKVVPVTAKKEEHIEINADIENKTRDIIFSQLTDYIKKLENNNDDLLGYIKFVNIVLLYLNTVITHSCKSPKEIKKIKLYNLLDTALKKMYASLKKVLESNVQIPIKIKILESTKGILETDFHRFLNAEVRACIDSQFFHCLNNIIHTEPENDDELIEDEEEMSVRGLKHHCIYVLAAFCRTRGDYCTEILELILDPKLYNLPSDVRCALTCIQLLSDATVEQPPIGLIFTLMAHMCKVLYRDSEATFGILKVLLNMLNLIWTQDDTLKLNCYIMVKGYLHRCENLFCAPYVVPLVYECGAKIIELNRKYKSNLDNIFQESLVKKLRCGIHSIRLYCCHLLKFVINGFSDEDIDEYLESLSDIYLVDVAETKEEILKDEAANRTLTILHSFVALVYLKKSVLLKVITRIISLQKDKSLDETLVKKVLNKLVYSINKTNIETYLSDNLLHVLHFWFTHNKRVVELPLSLFGCDKLDVFYDKHKKWLIAADSLWNKMGNIVPANVFEDRPALTLEDVVESCFCNIIALCLPHLVIEKYKIDCTLEVPRAFRHVFENANRMFQHTGKILPSDKWTNVFVENVGDLLLLASLHLCDYEGTKTLFQIAIRNDTKSYFYPKKVFCAILDYIGEFTDGNIMQYLCEHQTIVVFQILIRLWENVIKEHVLEQKALALHAYITVVESLPLDYLSDVFVCNFACQSVIHALKKCRDHDEMKLITRTLKFILERFLPSKAELIQKALPEIISVIAVKNDEGFEEQCMELETFVTRSINNCLKESEDVVDYINTMSQGNMEILQCATTAGVMEKLKTFNTSLITPSHKILLKLKKFLKFNKCHVKELCDALGPKGFSEDCKTSIIHRVICSLNNILTSSLDEKITTEACNCLSAIGTYDLKTLVTVPPPDTQKLVTVNPKNYFVFVVIKSLVDIIFDENTKLMDKTLETLHSLMKFVENVDALELNAIDTEILKSLTSSNNFLPIEITFNTRAFDEYYANYSEGIFTATLINMSETTGSSVHQMWLKEITSTLLKFVDTGTDYMKSLQLVCESKSGTCREILPALVGLLLHCSSEKYIEIISQQINGFFHYIWDQFYKDRIDSTGDIFASPKSVEGLNHSHKMIIEYMLAVVDFVRLQRKHYVSRPNKTFENYNYLKLDYDKVAWAATVADQNLAALYYGELWAMSQNAGVPPSSPEFTTNMDGGEQIQQIFRKCYVSIGDMDAIDGCGTAHLTIDEEKRKHLINTGQFADALLLHDIALSSGQHKDPRLQYGVVRSLHKSGMHHLALQYIKSLPQKQELEDIKYECLSFLGDWSEFVDTKELEVKINEPNCNPNSLFKEFHYACLKDCLTLQNSSHMEGKLMQVLNKSKLAIHRLCQNLNMDNCQNTYKVVGKLHLLADIEDFLAVRTEKSSLNDILVKWQVKNLPNYNDFKHLEALISQRALILQHAANMFRESFSEISSLQIEYAELGLSNNKLQMAERVLAMVKKLQKSEEVSLVESEISWAKGHKEIALSLLRNLVCDQTMSAKINAISLRRYGLWMADTKRDNTRDIINKYLIKSLEILQLDDHQETRMKVYYDIAKFADAEYKQVATYMESSIFENKVKCLESMKGTASSLRSTQQELTRDEKKAFFVNDRFRALDEAEIANTKAEKQSYLQLAMRYYLQSLKQCEENNLSVFRVISLWLNNPNFEFEETNNATFSHMLLDIPSRKFITVLPQLAPRISNQKTDFAINLARIIKKCAKEHPHHTLPILFSLKNSDKDKMILNASGSRKTTAKPRNLEPRVVAAETIVKELSQENEELAIIIAQMEKICDATISFANYKPLTKQSKQEIPVAENIRKLSKLNAIPVPTVTIPIQNDCRYMQLPSVHSFDNIFELVGGINCPKKVYCTDSTGKKRILLVKGEDDMRQDAVMQQVFNIVNTLLEKDPITSRNKLLIRTYKVVPMSRQSGVLEWCVGTLPLGAYLVGAGKAGAHARYRPKDITSHAARVKLSECHERRKSNKEKLAVFLKILKDFKPVFHYFFTENYLNPVTWYERRLAYTKSVSTSSMVGYILGLGDRHVHNILIDKSTAEVIHIDFGIAFDQGKTLPTPETVPFRLTQDIIAGFGASGVEGIFRRCCEKTMQLLRNNQETLLTILEVLLCDPLYTWTVTTPHQNARSSENNDANMARGGKSSLAERALLAVSSKLGGSEGGAPGGVAVPGHVARLLQAAADPANLCRLYPGWQPYL</sequence>
<dbReference type="InterPro" id="IPR038980">
    <property type="entry name" value="ATM_plant"/>
</dbReference>
<evidence type="ECO:0000313" key="18">
    <source>
        <dbReference type="EMBL" id="KAG6455766.1"/>
    </source>
</evidence>
<dbReference type="InterPro" id="IPR014009">
    <property type="entry name" value="PIK_FAT"/>
</dbReference>
<dbReference type="FunFam" id="3.30.1010.10:FF:000023">
    <property type="entry name" value="Serine/threonine-protein kinase ATM"/>
    <property type="match status" value="1"/>
</dbReference>
<dbReference type="InterPro" id="IPR000403">
    <property type="entry name" value="PI3/4_kinase_cat_dom"/>
</dbReference>
<dbReference type="GO" id="GO:0006281">
    <property type="term" value="P:DNA repair"/>
    <property type="evidence" value="ECO:0007669"/>
    <property type="project" value="InterPro"/>
</dbReference>
<evidence type="ECO:0000256" key="14">
    <source>
        <dbReference type="ARBA" id="ARBA00073111"/>
    </source>
</evidence>
<evidence type="ECO:0000256" key="11">
    <source>
        <dbReference type="ARBA" id="ARBA00023306"/>
    </source>
</evidence>
<dbReference type="EC" id="2.7.11.1" evidence="3"/>
<evidence type="ECO:0000256" key="1">
    <source>
        <dbReference type="ARBA" id="ARBA00004123"/>
    </source>
</evidence>
<dbReference type="SUPFAM" id="SSF48371">
    <property type="entry name" value="ARM repeat"/>
    <property type="match status" value="1"/>
</dbReference>
<dbReference type="Gene3D" id="3.30.1010.10">
    <property type="entry name" value="Phosphatidylinositol 3-kinase Catalytic Subunit, Chain A, domain 4"/>
    <property type="match status" value="1"/>
</dbReference>
<dbReference type="PANTHER" id="PTHR37079:SF4">
    <property type="entry name" value="SERINE_THREONINE-PROTEIN KINASE ATM"/>
    <property type="match status" value="1"/>
</dbReference>
<name>A0A922CRS2_MANSE</name>
<accession>A0A922CRS2</accession>
<dbReference type="SMART" id="SM01342">
    <property type="entry name" value="TAN"/>
    <property type="match status" value="1"/>
</dbReference>
<feature type="domain" description="PI3K/PI4K catalytic" evidence="15">
    <location>
        <begin position="2464"/>
        <end position="2781"/>
    </location>
</feature>
<evidence type="ECO:0000256" key="9">
    <source>
        <dbReference type="ARBA" id="ARBA00022840"/>
    </source>
</evidence>
<dbReference type="PROSITE" id="PS50290">
    <property type="entry name" value="PI3_4_KINASE_3"/>
    <property type="match status" value="1"/>
</dbReference>
<dbReference type="Gene3D" id="1.10.1070.11">
    <property type="entry name" value="Phosphatidylinositol 3-/4-kinase, catalytic domain"/>
    <property type="match status" value="1"/>
</dbReference>
<dbReference type="EMBL" id="JH668498">
    <property type="protein sequence ID" value="KAG6455766.1"/>
    <property type="molecule type" value="Genomic_DNA"/>
</dbReference>
<dbReference type="InterPro" id="IPR016024">
    <property type="entry name" value="ARM-type_fold"/>
</dbReference>
<dbReference type="GO" id="GO:0004674">
    <property type="term" value="F:protein serine/threonine kinase activity"/>
    <property type="evidence" value="ECO:0007669"/>
    <property type="project" value="UniProtKB-KW"/>
</dbReference>
<evidence type="ECO:0000256" key="7">
    <source>
        <dbReference type="ARBA" id="ARBA00022763"/>
    </source>
</evidence>
<dbReference type="Pfam" id="PF02260">
    <property type="entry name" value="FATC"/>
    <property type="match status" value="1"/>
</dbReference>
<dbReference type="PROSITE" id="PS51190">
    <property type="entry name" value="FATC"/>
    <property type="match status" value="1"/>
</dbReference>
<evidence type="ECO:0000259" key="16">
    <source>
        <dbReference type="PROSITE" id="PS51189"/>
    </source>
</evidence>
<evidence type="ECO:0000256" key="2">
    <source>
        <dbReference type="ARBA" id="ARBA00010769"/>
    </source>
</evidence>
<evidence type="ECO:0000256" key="5">
    <source>
        <dbReference type="ARBA" id="ARBA00022679"/>
    </source>
</evidence>
<evidence type="ECO:0000256" key="13">
    <source>
        <dbReference type="ARBA" id="ARBA00048679"/>
    </source>
</evidence>
<keyword evidence="19" id="KW-1185">Reference proteome</keyword>
<dbReference type="SUPFAM" id="SSF56112">
    <property type="entry name" value="Protein kinase-like (PK-like)"/>
    <property type="match status" value="1"/>
</dbReference>
<keyword evidence="7" id="KW-0227">DNA damage</keyword>
<comment type="similarity">
    <text evidence="2">Belongs to the PI3/PI4-kinase family. ATM subfamily.</text>
</comment>
<organism evidence="18 19">
    <name type="scientific">Manduca sexta</name>
    <name type="common">Tobacco hawkmoth</name>
    <name type="synonym">Tobacco hornworm</name>
    <dbReference type="NCBI Taxonomy" id="7130"/>
    <lineage>
        <taxon>Eukaryota</taxon>
        <taxon>Metazoa</taxon>
        <taxon>Ecdysozoa</taxon>
        <taxon>Arthropoda</taxon>
        <taxon>Hexapoda</taxon>
        <taxon>Insecta</taxon>
        <taxon>Pterygota</taxon>
        <taxon>Neoptera</taxon>
        <taxon>Endopterygota</taxon>
        <taxon>Lepidoptera</taxon>
        <taxon>Glossata</taxon>
        <taxon>Ditrysia</taxon>
        <taxon>Bombycoidea</taxon>
        <taxon>Sphingidae</taxon>
        <taxon>Sphinginae</taxon>
        <taxon>Sphingini</taxon>
        <taxon>Manduca</taxon>
    </lineage>
</organism>
<evidence type="ECO:0000259" key="17">
    <source>
        <dbReference type="PROSITE" id="PS51190"/>
    </source>
</evidence>
<evidence type="ECO:0000256" key="4">
    <source>
        <dbReference type="ARBA" id="ARBA00022527"/>
    </source>
</evidence>
<dbReference type="GO" id="GO:0005634">
    <property type="term" value="C:nucleus"/>
    <property type="evidence" value="ECO:0007669"/>
    <property type="project" value="UniProtKB-SubCell"/>
</dbReference>
<dbReference type="Pfam" id="PF00454">
    <property type="entry name" value="PI3_PI4_kinase"/>
    <property type="match status" value="1"/>
</dbReference>
<dbReference type="InterPro" id="IPR021668">
    <property type="entry name" value="TAN"/>
</dbReference>
<reference evidence="18" key="2">
    <citation type="submission" date="2020-12" db="EMBL/GenBank/DDBJ databases">
        <authorList>
            <person name="Kanost M."/>
        </authorList>
    </citation>
    <scope>NUCLEOTIDE SEQUENCE</scope>
</reference>
<dbReference type="InterPro" id="IPR036940">
    <property type="entry name" value="PI3/4_kinase_cat_sf"/>
</dbReference>
<feature type="domain" description="FAT" evidence="16">
    <location>
        <begin position="1948"/>
        <end position="2351"/>
    </location>
</feature>
<dbReference type="Pfam" id="PF11640">
    <property type="entry name" value="TAN"/>
    <property type="match status" value="1"/>
</dbReference>
<evidence type="ECO:0000256" key="3">
    <source>
        <dbReference type="ARBA" id="ARBA00012513"/>
    </source>
</evidence>
<proteinExistence type="inferred from homology"/>
<keyword evidence="5" id="KW-0808">Transferase</keyword>
<keyword evidence="9" id="KW-0067">ATP-binding</keyword>
<keyword evidence="6" id="KW-0547">Nucleotide-binding</keyword>
<evidence type="ECO:0000256" key="10">
    <source>
        <dbReference type="ARBA" id="ARBA00023242"/>
    </source>
</evidence>
<dbReference type="InterPro" id="IPR011009">
    <property type="entry name" value="Kinase-like_dom_sf"/>
</dbReference>
<keyword evidence="4" id="KW-0723">Serine/threonine-protein kinase</keyword>
<dbReference type="InterPro" id="IPR018936">
    <property type="entry name" value="PI3/4_kinase_CS"/>
</dbReference>
<evidence type="ECO:0000313" key="19">
    <source>
        <dbReference type="Proteomes" id="UP000791440"/>
    </source>
</evidence>
<dbReference type="GO" id="GO:0005524">
    <property type="term" value="F:ATP binding"/>
    <property type="evidence" value="ECO:0007669"/>
    <property type="project" value="UniProtKB-KW"/>
</dbReference>
<keyword evidence="11" id="KW-0131">Cell cycle</keyword>
<evidence type="ECO:0000256" key="6">
    <source>
        <dbReference type="ARBA" id="ARBA00022741"/>
    </source>
</evidence>
<dbReference type="InterPro" id="IPR044107">
    <property type="entry name" value="PIKKc_ATM"/>
</dbReference>
<keyword evidence="10" id="KW-0539">Nucleus</keyword>
<dbReference type="SMART" id="SM01343">
    <property type="entry name" value="FATC"/>
    <property type="match status" value="1"/>
</dbReference>
<dbReference type="Proteomes" id="UP000791440">
    <property type="component" value="Unassembled WGS sequence"/>
</dbReference>
<evidence type="ECO:0000256" key="12">
    <source>
        <dbReference type="ARBA" id="ARBA00047899"/>
    </source>
</evidence>
<evidence type="ECO:0000256" key="8">
    <source>
        <dbReference type="ARBA" id="ARBA00022777"/>
    </source>
</evidence>
<protein>
    <recommendedName>
        <fullName evidence="14">Serine/threonine-protein kinase ATM</fullName>
        <ecNumber evidence="3">2.7.11.1</ecNumber>
    </recommendedName>
</protein>
<dbReference type="OrthoDB" id="381190at2759"/>